<dbReference type="Pfam" id="PF00583">
    <property type="entry name" value="Acetyltransf_1"/>
    <property type="match status" value="1"/>
</dbReference>
<dbReference type="InterPro" id="IPR000182">
    <property type="entry name" value="GNAT_dom"/>
</dbReference>
<sequence length="352" mass="37802">MTQAHPHPPGTAFMLRPFRHADAPVVARLVSSSVRGHWTYPPEHFRESADPLRRRLVAVQAGEVIATASLAPFGAGTPDALRLGVAGEGAAFSPLYLALLAEVPQGFTRVLGVTREDFGEQVAFFTAAGFRNAWQSWGAHLGLRGFEFGRYVAQEERLFLEGYEVERLSPDAPDADWDALHALTVQGVADAPRNPVTTPDPLSWGDLRAVIRREEACFVVRRRGEIVALTRLTPRGAAVDSKHTVTHPAHRSRGLATVLKARALAWAQAGGYAEASTGGTVLNLPMLAGEHPPGLPARADVAHLGHAVVTRVSELRFNVGTCHNSASKNWCRTSCSLKPETPSPTATAISCG</sequence>
<keyword evidence="1 4" id="KW-0808">Transferase</keyword>
<dbReference type="PROSITE" id="PS51186">
    <property type="entry name" value="GNAT"/>
    <property type="match status" value="1"/>
</dbReference>
<organism evidence="4 5">
    <name type="scientific">Deinococcus petrolearius</name>
    <dbReference type="NCBI Taxonomy" id="1751295"/>
    <lineage>
        <taxon>Bacteria</taxon>
        <taxon>Thermotogati</taxon>
        <taxon>Deinococcota</taxon>
        <taxon>Deinococci</taxon>
        <taxon>Deinococcales</taxon>
        <taxon>Deinococcaceae</taxon>
        <taxon>Deinococcus</taxon>
    </lineage>
</organism>
<dbReference type="InterPro" id="IPR050832">
    <property type="entry name" value="Bact_Acetyltransf"/>
</dbReference>
<feature type="domain" description="N-acetyltransferase" evidence="3">
    <location>
        <begin position="163"/>
        <end position="331"/>
    </location>
</feature>
<accession>A0ABW1DIP6</accession>
<reference evidence="5" key="1">
    <citation type="journal article" date="2019" name="Int. J. Syst. Evol. Microbiol.">
        <title>The Global Catalogue of Microorganisms (GCM) 10K type strain sequencing project: providing services to taxonomists for standard genome sequencing and annotation.</title>
        <authorList>
            <consortium name="The Broad Institute Genomics Platform"/>
            <consortium name="The Broad Institute Genome Sequencing Center for Infectious Disease"/>
            <person name="Wu L."/>
            <person name="Ma J."/>
        </authorList>
    </citation>
    <scope>NUCLEOTIDE SEQUENCE [LARGE SCALE GENOMIC DNA]</scope>
    <source>
        <strain evidence="5">CGMCC 1.15053</strain>
    </source>
</reference>
<evidence type="ECO:0000313" key="4">
    <source>
        <dbReference type="EMBL" id="MFC5848465.1"/>
    </source>
</evidence>
<evidence type="ECO:0000313" key="5">
    <source>
        <dbReference type="Proteomes" id="UP001595979"/>
    </source>
</evidence>
<dbReference type="InterPro" id="IPR016181">
    <property type="entry name" value="Acyl_CoA_acyltransferase"/>
</dbReference>
<dbReference type="GO" id="GO:0016746">
    <property type="term" value="F:acyltransferase activity"/>
    <property type="evidence" value="ECO:0007669"/>
    <property type="project" value="UniProtKB-KW"/>
</dbReference>
<protein>
    <submittedName>
        <fullName evidence="4">GNAT family N-acetyltransferase</fullName>
        <ecNumber evidence="4">2.3.-.-</ecNumber>
    </submittedName>
</protein>
<keyword evidence="5" id="KW-1185">Reference proteome</keyword>
<evidence type="ECO:0000259" key="3">
    <source>
        <dbReference type="PROSITE" id="PS51186"/>
    </source>
</evidence>
<dbReference type="RefSeq" id="WP_380048541.1">
    <property type="nucleotide sequence ID" value="NZ_JBHSOH010000007.1"/>
</dbReference>
<dbReference type="CDD" id="cd04301">
    <property type="entry name" value="NAT_SF"/>
    <property type="match status" value="1"/>
</dbReference>
<keyword evidence="2 4" id="KW-0012">Acyltransferase</keyword>
<dbReference type="Gene3D" id="3.40.630.30">
    <property type="match status" value="1"/>
</dbReference>
<name>A0ABW1DIP6_9DEIO</name>
<gene>
    <name evidence="4" type="ORF">ACFPQ6_09095</name>
</gene>
<comment type="caution">
    <text evidence="4">The sequence shown here is derived from an EMBL/GenBank/DDBJ whole genome shotgun (WGS) entry which is preliminary data.</text>
</comment>
<dbReference type="EMBL" id="JBHSOH010000007">
    <property type="protein sequence ID" value="MFC5848465.1"/>
    <property type="molecule type" value="Genomic_DNA"/>
</dbReference>
<dbReference type="Proteomes" id="UP001595979">
    <property type="component" value="Unassembled WGS sequence"/>
</dbReference>
<dbReference type="PANTHER" id="PTHR43877">
    <property type="entry name" value="AMINOALKYLPHOSPHONATE N-ACETYLTRANSFERASE-RELATED-RELATED"/>
    <property type="match status" value="1"/>
</dbReference>
<dbReference type="PANTHER" id="PTHR43877:SF1">
    <property type="entry name" value="ACETYLTRANSFERASE"/>
    <property type="match status" value="1"/>
</dbReference>
<evidence type="ECO:0000256" key="1">
    <source>
        <dbReference type="ARBA" id="ARBA00022679"/>
    </source>
</evidence>
<evidence type="ECO:0000256" key="2">
    <source>
        <dbReference type="ARBA" id="ARBA00023315"/>
    </source>
</evidence>
<dbReference type="EC" id="2.3.-.-" evidence="4"/>
<proteinExistence type="predicted"/>
<dbReference type="SUPFAM" id="SSF55729">
    <property type="entry name" value="Acyl-CoA N-acyltransferases (Nat)"/>
    <property type="match status" value="2"/>
</dbReference>